<reference evidence="3 4" key="1">
    <citation type="journal article" date="2018" name="Gigascience">
        <title>Genomes of trombidid mites reveal novel predicted allergens and laterally-transferred genes associated with secondary metabolism.</title>
        <authorList>
            <person name="Dong X."/>
            <person name="Chaisiri K."/>
            <person name="Xia D."/>
            <person name="Armstrong S.D."/>
            <person name="Fang Y."/>
            <person name="Donnelly M.J."/>
            <person name="Kadowaki T."/>
            <person name="McGarry J.W."/>
            <person name="Darby A.C."/>
            <person name="Makepeace B.L."/>
        </authorList>
    </citation>
    <scope>NUCLEOTIDE SEQUENCE [LARGE SCALE GENOMIC DNA]</scope>
    <source>
        <strain evidence="3">UoL-UT</strain>
    </source>
</reference>
<dbReference type="InterPro" id="IPR009003">
    <property type="entry name" value="Peptidase_S1_PA"/>
</dbReference>
<dbReference type="InterPro" id="IPR051333">
    <property type="entry name" value="CLIP_Serine_Protease"/>
</dbReference>
<dbReference type="STRING" id="299467.A0A443SP34"/>
<dbReference type="OrthoDB" id="5565075at2759"/>
<dbReference type="Pfam" id="PF00089">
    <property type="entry name" value="Trypsin"/>
    <property type="match status" value="1"/>
</dbReference>
<evidence type="ECO:0000313" key="4">
    <source>
        <dbReference type="Proteomes" id="UP000288716"/>
    </source>
</evidence>
<evidence type="ECO:0000256" key="1">
    <source>
        <dbReference type="SAM" id="SignalP"/>
    </source>
</evidence>
<evidence type="ECO:0000259" key="2">
    <source>
        <dbReference type="PROSITE" id="PS50240"/>
    </source>
</evidence>
<gene>
    <name evidence="3" type="ORF">B4U80_10585</name>
</gene>
<evidence type="ECO:0000313" key="3">
    <source>
        <dbReference type="EMBL" id="RWS29255.1"/>
    </source>
</evidence>
<dbReference type="InterPro" id="IPR033116">
    <property type="entry name" value="TRYPSIN_SER"/>
</dbReference>
<dbReference type="EMBL" id="NCKV01001000">
    <property type="protein sequence ID" value="RWS29255.1"/>
    <property type="molecule type" value="Genomic_DNA"/>
</dbReference>
<keyword evidence="1" id="KW-0732">Signal</keyword>
<dbReference type="InterPro" id="IPR001254">
    <property type="entry name" value="Trypsin_dom"/>
</dbReference>
<dbReference type="SUPFAM" id="SSF50494">
    <property type="entry name" value="Trypsin-like serine proteases"/>
    <property type="match status" value="1"/>
</dbReference>
<keyword evidence="4" id="KW-1185">Reference proteome</keyword>
<proteinExistence type="predicted"/>
<dbReference type="PANTHER" id="PTHR24260:SF136">
    <property type="entry name" value="GH08193P-RELATED"/>
    <property type="match status" value="1"/>
</dbReference>
<dbReference type="PANTHER" id="PTHR24260">
    <property type="match status" value="1"/>
</dbReference>
<comment type="caution">
    <text evidence="3">The sequence shown here is derived from an EMBL/GenBank/DDBJ whole genome shotgun (WGS) entry which is preliminary data.</text>
</comment>
<dbReference type="VEuPathDB" id="VectorBase:LDEU002782"/>
<dbReference type="Proteomes" id="UP000288716">
    <property type="component" value="Unassembled WGS sequence"/>
</dbReference>
<sequence length="286" mass="31578">MNTQTALIFILITFKCYFSAEIPCGVRNINGTGYDRFVKGIATRNEFNYRVINGRNAYFGEVPWVVELQIRRGRSGQIEKAIPEEDSEKLCPSQKADFIRVCIGERNMADPNDGQTCYYSREYVAHEEYKCCSDNLFNDIAIIKIKEGMNVPRFTKNGLGSTNTLCLPNEDIETGPAYIAGWGRNNPNTGGIPKILQTAQVNVITLEQCKETFGEYVAEKQTCALGSRGESACSGDSGSAMFTENGNHVSTAVGVSSFAADMKCTGNPLAYAKVYSYLDFIKQNMG</sequence>
<feature type="signal peptide" evidence="1">
    <location>
        <begin position="1"/>
        <end position="20"/>
    </location>
</feature>
<accession>A0A443SP34</accession>
<feature type="chain" id="PRO_5019483031" evidence="1">
    <location>
        <begin position="21"/>
        <end position="286"/>
    </location>
</feature>
<dbReference type="AlphaFoldDB" id="A0A443SP34"/>
<dbReference type="InterPro" id="IPR043504">
    <property type="entry name" value="Peptidase_S1_PA_chymotrypsin"/>
</dbReference>
<dbReference type="Gene3D" id="2.40.10.10">
    <property type="entry name" value="Trypsin-like serine proteases"/>
    <property type="match status" value="1"/>
</dbReference>
<dbReference type="GO" id="GO:0006508">
    <property type="term" value="P:proteolysis"/>
    <property type="evidence" value="ECO:0007669"/>
    <property type="project" value="InterPro"/>
</dbReference>
<dbReference type="PROSITE" id="PS50240">
    <property type="entry name" value="TRYPSIN_DOM"/>
    <property type="match status" value="1"/>
</dbReference>
<dbReference type="GO" id="GO:0004252">
    <property type="term" value="F:serine-type endopeptidase activity"/>
    <property type="evidence" value="ECO:0007669"/>
    <property type="project" value="InterPro"/>
</dbReference>
<name>A0A443SP34_9ACAR</name>
<organism evidence="3 4">
    <name type="scientific">Leptotrombidium deliense</name>
    <dbReference type="NCBI Taxonomy" id="299467"/>
    <lineage>
        <taxon>Eukaryota</taxon>
        <taxon>Metazoa</taxon>
        <taxon>Ecdysozoa</taxon>
        <taxon>Arthropoda</taxon>
        <taxon>Chelicerata</taxon>
        <taxon>Arachnida</taxon>
        <taxon>Acari</taxon>
        <taxon>Acariformes</taxon>
        <taxon>Trombidiformes</taxon>
        <taxon>Prostigmata</taxon>
        <taxon>Anystina</taxon>
        <taxon>Parasitengona</taxon>
        <taxon>Trombiculoidea</taxon>
        <taxon>Trombiculidae</taxon>
        <taxon>Leptotrombidium</taxon>
    </lineage>
</organism>
<protein>
    <submittedName>
        <fullName evidence="3">Chymotrypsin 6-like protein</fullName>
    </submittedName>
</protein>
<dbReference type="PROSITE" id="PS00135">
    <property type="entry name" value="TRYPSIN_SER"/>
    <property type="match status" value="1"/>
</dbReference>
<dbReference type="SMART" id="SM00020">
    <property type="entry name" value="Tryp_SPc"/>
    <property type="match status" value="1"/>
</dbReference>
<feature type="domain" description="Peptidase S1" evidence="2">
    <location>
        <begin position="51"/>
        <end position="286"/>
    </location>
</feature>